<protein>
    <submittedName>
        <fullName evidence="1">Uncharacterized protein</fullName>
    </submittedName>
</protein>
<sequence>MIPDKYKHIRRQFLQNLTTDLNIKPKKVSKTIKILNGGGNSTIKYYKHNEDKEEYTFKLLIEDDNEQIQITSLNFNKDDQCIMILIYKDSNDAILQNLTYDSGCTLEGLKTPKGGNVLMNFMIKYLTAKKTIYNINRIILTDISFLLCDNCEFNLKLARLRAFTHNGITYYMKFGFKPLNPITNKPDTYKLNEIINNNERLKKLSVKDIDIIGIVNKIDKNLLPEIKQIMSEYPLLKHFIIKLISNKNKYCCIIEHTMNRIFNPDVGYVKLLTDFYRQTYYLDI</sequence>
<accession>A0A1V0SJI4</accession>
<proteinExistence type="predicted"/>
<name>A0A1V0SJI4_9VIRU</name>
<gene>
    <name evidence="1" type="ORF">Klosneuvirus_3_21</name>
</gene>
<organism evidence="1">
    <name type="scientific">Klosneuvirus KNV1</name>
    <dbReference type="NCBI Taxonomy" id="1977640"/>
    <lineage>
        <taxon>Viruses</taxon>
        <taxon>Varidnaviria</taxon>
        <taxon>Bamfordvirae</taxon>
        <taxon>Nucleocytoviricota</taxon>
        <taxon>Megaviricetes</taxon>
        <taxon>Imitervirales</taxon>
        <taxon>Mimiviridae</taxon>
        <taxon>Klosneuvirinae</taxon>
        <taxon>Klosneuvirus</taxon>
    </lineage>
</organism>
<dbReference type="EMBL" id="KY684110">
    <property type="protein sequence ID" value="ARF11886.1"/>
    <property type="molecule type" value="Genomic_DNA"/>
</dbReference>
<evidence type="ECO:0000313" key="1">
    <source>
        <dbReference type="EMBL" id="ARF11886.1"/>
    </source>
</evidence>
<reference evidence="1" key="1">
    <citation type="journal article" date="2017" name="Science">
        <title>Giant viruses with an expanded complement of translation system components.</title>
        <authorList>
            <person name="Schulz F."/>
            <person name="Yutin N."/>
            <person name="Ivanova N.N."/>
            <person name="Ortega D.R."/>
            <person name="Lee T.K."/>
            <person name="Vierheilig J."/>
            <person name="Daims H."/>
            <person name="Horn M."/>
            <person name="Wagner M."/>
            <person name="Jensen G.J."/>
            <person name="Kyrpides N.C."/>
            <person name="Koonin E.V."/>
            <person name="Woyke T."/>
        </authorList>
    </citation>
    <scope>NUCLEOTIDE SEQUENCE</scope>
    <source>
        <strain evidence="1">KNV1</strain>
    </source>
</reference>